<reference evidence="3 4" key="1">
    <citation type="submission" date="2019-07" db="EMBL/GenBank/DDBJ databases">
        <title>Venturia inaequalis Genome Resource.</title>
        <authorList>
            <person name="Lichtner F.J."/>
        </authorList>
    </citation>
    <scope>NUCLEOTIDE SEQUENCE [LARGE SCALE GENOMIC DNA]</scope>
    <source>
        <strain evidence="2">Bline_iso_100314</strain>
        <strain evidence="3 4">DMI_063113</strain>
    </source>
</reference>
<comment type="caution">
    <text evidence="3">The sequence shown here is derived from an EMBL/GenBank/DDBJ whole genome shotgun (WGS) entry which is preliminary data.</text>
</comment>
<organism evidence="3 4">
    <name type="scientific">Venturia inaequalis</name>
    <name type="common">Apple scab fungus</name>
    <dbReference type="NCBI Taxonomy" id="5025"/>
    <lineage>
        <taxon>Eukaryota</taxon>
        <taxon>Fungi</taxon>
        <taxon>Dikarya</taxon>
        <taxon>Ascomycota</taxon>
        <taxon>Pezizomycotina</taxon>
        <taxon>Dothideomycetes</taxon>
        <taxon>Pleosporomycetidae</taxon>
        <taxon>Venturiales</taxon>
        <taxon>Venturiaceae</taxon>
        <taxon>Venturia</taxon>
    </lineage>
</organism>
<keyword evidence="4" id="KW-1185">Reference proteome</keyword>
<gene>
    <name evidence="2" type="ORF">BLS_002069</name>
    <name evidence="3" type="ORF">EG327_008040</name>
</gene>
<feature type="region of interest" description="Disordered" evidence="1">
    <location>
        <begin position="140"/>
        <end position="218"/>
    </location>
</feature>
<evidence type="ECO:0000313" key="2">
    <source>
        <dbReference type="EMBL" id="KAE9961448.1"/>
    </source>
</evidence>
<dbReference type="Proteomes" id="UP000490939">
    <property type="component" value="Unassembled WGS sequence"/>
</dbReference>
<feature type="compositionally biased region" description="Polar residues" evidence="1">
    <location>
        <begin position="168"/>
        <end position="179"/>
    </location>
</feature>
<dbReference type="Proteomes" id="UP000433883">
    <property type="component" value="Unassembled WGS sequence"/>
</dbReference>
<evidence type="ECO:0000313" key="3">
    <source>
        <dbReference type="EMBL" id="KAE9976424.1"/>
    </source>
</evidence>
<accession>A0A8H3UTP6</accession>
<sequence length="328" mass="37491">MFENMPDCAPTFEQREFLSWYQLNAYFCPEREVPLSPYVNNESAPETTPRQVLEIPIRTTSIDKTTCEVRPKLRTSRNRVRIQDLRSASVAVASRTSSPDADVQQCIRVDLRDVRTQLDCPSAQVQVLEYQYAEQLDAIPEEDGEEHEDSVKPSRTTQHRNYFEVKPLSQSSTTPSEDNVSGLDARTFHRRLSDRIHGSPDSQRSRTASSCTQVDDDDHHSLIDAVDEVEDEMHQQRLRRGPSFTESEVEEWYAEQPDHGPKSTIQSLSADLGSQEFNEDVCALFLNLEKNLDELRMKHIGSSDLVEEAKWRLASIIKEMCRDSAIAD</sequence>
<proteinExistence type="predicted"/>
<protein>
    <submittedName>
        <fullName evidence="3">Uncharacterized protein</fullName>
    </submittedName>
</protein>
<evidence type="ECO:0000256" key="1">
    <source>
        <dbReference type="SAM" id="MobiDB-lite"/>
    </source>
</evidence>
<dbReference type="EMBL" id="WNWR01000499">
    <property type="protein sequence ID" value="KAE9976424.1"/>
    <property type="molecule type" value="Genomic_DNA"/>
</dbReference>
<feature type="compositionally biased region" description="Polar residues" evidence="1">
    <location>
        <begin position="200"/>
        <end position="213"/>
    </location>
</feature>
<dbReference type="AlphaFoldDB" id="A0A8H3UTP6"/>
<evidence type="ECO:0000313" key="4">
    <source>
        <dbReference type="Proteomes" id="UP000490939"/>
    </source>
</evidence>
<name>A0A8H3UTP6_VENIN</name>
<dbReference type="EMBL" id="WNWQ01001531">
    <property type="protein sequence ID" value="KAE9961448.1"/>
    <property type="molecule type" value="Genomic_DNA"/>
</dbReference>